<dbReference type="EMBL" id="QFOT01000063">
    <property type="protein sequence ID" value="PZP55553.1"/>
    <property type="molecule type" value="Genomic_DNA"/>
</dbReference>
<dbReference type="Pfam" id="PF01522">
    <property type="entry name" value="Polysacc_deac_1"/>
    <property type="match status" value="1"/>
</dbReference>
<comment type="caution">
    <text evidence="4">The sequence shown here is derived from an EMBL/GenBank/DDBJ whole genome shotgun (WGS) entry which is preliminary data.</text>
</comment>
<evidence type="ECO:0000256" key="2">
    <source>
        <dbReference type="ARBA" id="ARBA00022729"/>
    </source>
</evidence>
<reference evidence="4 5" key="1">
    <citation type="submission" date="2017-08" db="EMBL/GenBank/DDBJ databases">
        <title>Infants hospitalized years apart are colonized by the same room-sourced microbial strains.</title>
        <authorList>
            <person name="Brooks B."/>
            <person name="Olm M.R."/>
            <person name="Firek B.A."/>
            <person name="Baker R."/>
            <person name="Thomas B.C."/>
            <person name="Morowitz M.J."/>
            <person name="Banfield J.F."/>
        </authorList>
    </citation>
    <scope>NUCLEOTIDE SEQUENCE [LARGE SCALE GENOMIC DNA]</scope>
    <source>
        <strain evidence="4">S2_006_000_R2_64</strain>
    </source>
</reference>
<dbReference type="GO" id="GO:0005576">
    <property type="term" value="C:extracellular region"/>
    <property type="evidence" value="ECO:0007669"/>
    <property type="project" value="UniProtKB-SubCell"/>
</dbReference>
<comment type="subcellular location">
    <subcellularLocation>
        <location evidence="1">Secreted</location>
    </subcellularLocation>
</comment>
<dbReference type="InterPro" id="IPR002509">
    <property type="entry name" value="NODB_dom"/>
</dbReference>
<dbReference type="PANTHER" id="PTHR34216:SF3">
    <property type="entry name" value="POLY-BETA-1,6-N-ACETYL-D-GLUCOSAMINE N-DEACETYLASE"/>
    <property type="match status" value="1"/>
</dbReference>
<evidence type="ECO:0000313" key="4">
    <source>
        <dbReference type="EMBL" id="PZP55553.1"/>
    </source>
</evidence>
<evidence type="ECO:0000256" key="1">
    <source>
        <dbReference type="ARBA" id="ARBA00004613"/>
    </source>
</evidence>
<evidence type="ECO:0000313" key="5">
    <source>
        <dbReference type="Proteomes" id="UP000249739"/>
    </source>
</evidence>
<dbReference type="Gene3D" id="3.20.20.370">
    <property type="entry name" value="Glycoside hydrolase/deacetylase"/>
    <property type="match status" value="1"/>
</dbReference>
<feature type="non-terminal residue" evidence="4">
    <location>
        <position position="1"/>
    </location>
</feature>
<dbReference type="PROSITE" id="PS51677">
    <property type="entry name" value="NODB"/>
    <property type="match status" value="1"/>
</dbReference>
<protein>
    <submittedName>
        <fullName evidence="4">Polysaccharide deacetylase</fullName>
    </submittedName>
</protein>
<gene>
    <name evidence="4" type="ORF">DI586_06525</name>
</gene>
<dbReference type="AlphaFoldDB" id="A0A2W5FKM7"/>
<dbReference type="SUPFAM" id="SSF88713">
    <property type="entry name" value="Glycoside hydrolase/deacetylase"/>
    <property type="match status" value="1"/>
</dbReference>
<dbReference type="GO" id="GO:0016810">
    <property type="term" value="F:hydrolase activity, acting on carbon-nitrogen (but not peptide) bonds"/>
    <property type="evidence" value="ECO:0007669"/>
    <property type="project" value="InterPro"/>
</dbReference>
<feature type="domain" description="NodB homology" evidence="3">
    <location>
        <begin position="16"/>
        <end position="214"/>
    </location>
</feature>
<keyword evidence="2" id="KW-0732">Signal</keyword>
<dbReference type="GO" id="GO:0005975">
    <property type="term" value="P:carbohydrate metabolic process"/>
    <property type="evidence" value="ECO:0007669"/>
    <property type="project" value="InterPro"/>
</dbReference>
<dbReference type="InterPro" id="IPR051398">
    <property type="entry name" value="Polysacch_Deacetylase"/>
</dbReference>
<accession>A0A2W5FKM7</accession>
<organism evidence="4 5">
    <name type="scientific">Micavibrio aeruginosavorus</name>
    <dbReference type="NCBI Taxonomy" id="349221"/>
    <lineage>
        <taxon>Bacteria</taxon>
        <taxon>Pseudomonadati</taxon>
        <taxon>Bdellovibrionota</taxon>
        <taxon>Bdellovibrionia</taxon>
        <taxon>Bdellovibrionales</taxon>
        <taxon>Pseudobdellovibrionaceae</taxon>
        <taxon>Micavibrio</taxon>
    </lineage>
</organism>
<dbReference type="PANTHER" id="PTHR34216">
    <property type="match status" value="1"/>
</dbReference>
<sequence>SELLAKQKRGETLSPNTIALTFDEPDEETYTKAIPLLVQNKIPFTLFISPGLAEQSEWETLKNLRKSDFVTIGLSTFTYGHLGGWSEENITEDLNRAKAIYREKLEQEPDYFAYPLGEYSAQFVSAVQKAGFHAAFGQNSGVMTQATDVMKIPRFTMTDDFGDLDRFRTTSNAMPFPVKDLTPDTSYMMTMPDIGFTIDNRISDNDIKKTKCFSSGTIQPETVFLGTGRIELRFPEAPITDRLRINCTITVAGELPDDDPRYRWLGFLLYFPVKTEAVDFSPEQP</sequence>
<proteinExistence type="predicted"/>
<dbReference type="Proteomes" id="UP000249739">
    <property type="component" value="Unassembled WGS sequence"/>
</dbReference>
<evidence type="ECO:0000259" key="3">
    <source>
        <dbReference type="PROSITE" id="PS51677"/>
    </source>
</evidence>
<name>A0A2W5FKM7_9BACT</name>
<dbReference type="InterPro" id="IPR011330">
    <property type="entry name" value="Glyco_hydro/deAcase_b/a-brl"/>
</dbReference>